<dbReference type="Pfam" id="PF17677">
    <property type="entry name" value="Glyco_hydro38C2"/>
    <property type="match status" value="1"/>
</dbReference>
<dbReference type="AlphaFoldDB" id="A0A1M4SSX7"/>
<feature type="signal peptide" evidence="1">
    <location>
        <begin position="1"/>
        <end position="26"/>
    </location>
</feature>
<dbReference type="PANTHER" id="PTHR46017:SF1">
    <property type="entry name" value="ALPHA-MANNOSIDASE 2C1"/>
    <property type="match status" value="1"/>
</dbReference>
<dbReference type="OrthoDB" id="9772207at2"/>
<dbReference type="InterPro" id="IPR011330">
    <property type="entry name" value="Glyco_hydro/deAcase_b/a-brl"/>
</dbReference>
<dbReference type="InterPro" id="IPR011013">
    <property type="entry name" value="Gal_mutarotase_sf_dom"/>
</dbReference>
<dbReference type="Gene3D" id="2.70.98.30">
    <property type="entry name" value="Golgi alpha-mannosidase II, domain 4"/>
    <property type="match status" value="1"/>
</dbReference>
<accession>A0A1M4SSX7</accession>
<sequence>MKRQIVLVTKVVLSSCLFLMLASVHAYTSAGKNTPGNLESMPFHKGNGNGHIQELNTNHNLYSIAKNDIEGYSKMLSGSEFFLYPSIREDVNVSMIARATTGQMGFEFLTGQVPLDYKDDMVTFFMLSDIDLNLHESFDVNVNDKHLLTFKTNEDGSLSVTENPGKGKAQFILVSRDANGDGIGAFRLTVPTSWLKKGESAKIKFNGHKKNSNCWVMIFKAADAVNRIKESIKSEAAFNIKEQNGVLYVDAPRFFEGKKVYAISDGKKSKVKTFKVQGELSKVSFNIPAPRKDFSIVYDDAELNILFENGDGKISTTDIVGNYLLHHQTNFSGDSWYASFTKLYKPEFNETFDDFFEKKYEDGLVSIMNSSHQDIAWVDRPEVCIILRDTLLLTPVLKDAFIRDDYGFDIEDGLMLREYIERHPESKEQLTTLLKRNLISVGATYNCPYEDMYDAEDQVRQLYLGKKWVKKNFGGYDSKVYWNVDVPGKSLQTPQILKKAGVDYMVISRHAKGMFHWASPDGSSVFTYSPGHYGNDLLYLSRDMNNKLKYAADQTLYWEDTFKGGEIQTPLLSSQDMLPAIDYSDFIEKWNNFDSIVDEDGSNKELFLPKMELKTVDEFMPLAEKKAINIDTIMGERPNVWVYIHGPGHHDALTASREASKLLPAAEKFLSIANILEPQKMQYPFAELDEAWQAKIYPDHGWGGHDGDITDNLFKENLVKSRTMGQDLLNKGTNFISRRIKKDEKLGIPIVLFNSLSWKRTDPVTTKVDFVKGQFQNVGVMTAGKKKVDVQMSSPTYYNDGSLKSANITFVAEDIPSIGYATYYVFDDIMGKTSNDSVNGNLSTYENVFYRLSFENGGIAQVYDKEFQRELFLNDNFKVGDVFTMESVGNGAGEFGDVQQPSMVDFDKVSLHKPEWKILENGPVYTKYRLEQQILHAIVRQDVTLYHNLKRVYFDTSLRNWSGELYREFRTAFAVNMENPEIAHEVPFGSVRVGKDEIKTAGERYTPLCKDVHPRSIIDWISATDDDLAITLSSSVAAADWIDPTDHNSDQSVLQHLLLASRTSCHWEGNEYSQAGNHDFTNVLTSNKAGSIMGQKIAKQKNEPLHVVVYPDTARDAFLPETNSFYEIDSDNVLITTIKKAEDNDNVIARMYNVKDTEEKVNMSSYFDIKTYNKTNIIEEYPEEVLPQLKVGKYAIETFSLELK</sequence>
<reference evidence="6" key="1">
    <citation type="submission" date="2016-11" db="EMBL/GenBank/DDBJ databases">
        <authorList>
            <person name="Varghese N."/>
            <person name="Submissions S."/>
        </authorList>
    </citation>
    <scope>NUCLEOTIDE SEQUENCE [LARGE SCALE GENOMIC DNA]</scope>
    <source>
        <strain evidence="6">DSM 17539</strain>
    </source>
</reference>
<dbReference type="PANTHER" id="PTHR46017">
    <property type="entry name" value="ALPHA-MANNOSIDASE 2C1"/>
    <property type="match status" value="1"/>
</dbReference>
<dbReference type="InterPro" id="IPR041147">
    <property type="entry name" value="GH38_C"/>
</dbReference>
<keyword evidence="1" id="KW-0732">Signal</keyword>
<evidence type="ECO:0000313" key="6">
    <source>
        <dbReference type="Proteomes" id="UP000184406"/>
    </source>
</evidence>
<evidence type="ECO:0000259" key="2">
    <source>
        <dbReference type="Pfam" id="PF01074"/>
    </source>
</evidence>
<dbReference type="GO" id="GO:0006013">
    <property type="term" value="P:mannose metabolic process"/>
    <property type="evidence" value="ECO:0007669"/>
    <property type="project" value="InterPro"/>
</dbReference>
<dbReference type="InterPro" id="IPR013780">
    <property type="entry name" value="Glyco_hydro_b"/>
</dbReference>
<dbReference type="Proteomes" id="UP000184406">
    <property type="component" value="Unassembled WGS sequence"/>
</dbReference>
<evidence type="ECO:0000313" key="5">
    <source>
        <dbReference type="EMBL" id="SHE35291.1"/>
    </source>
</evidence>
<organism evidence="5 6">
    <name type="scientific">Arenibacter palladensis</name>
    <dbReference type="NCBI Taxonomy" id="237373"/>
    <lineage>
        <taxon>Bacteria</taxon>
        <taxon>Pseudomonadati</taxon>
        <taxon>Bacteroidota</taxon>
        <taxon>Flavobacteriia</taxon>
        <taxon>Flavobacteriales</taxon>
        <taxon>Flavobacteriaceae</taxon>
        <taxon>Arenibacter</taxon>
    </lineage>
</organism>
<dbReference type="RefSeq" id="WP_084532432.1">
    <property type="nucleotide sequence ID" value="NZ_FQUX01000001.1"/>
</dbReference>
<dbReference type="InterPro" id="IPR000602">
    <property type="entry name" value="Glyco_hydro_38_N"/>
</dbReference>
<evidence type="ECO:0000256" key="1">
    <source>
        <dbReference type="SAM" id="SignalP"/>
    </source>
</evidence>
<protein>
    <submittedName>
        <fullName evidence="5">Alpha-mannosidase</fullName>
    </submittedName>
</protein>
<dbReference type="Gene3D" id="2.60.40.2220">
    <property type="match status" value="1"/>
</dbReference>
<dbReference type="Gene3D" id="2.60.40.1180">
    <property type="entry name" value="Golgi alpha-mannosidase II"/>
    <property type="match status" value="1"/>
</dbReference>
<dbReference type="GO" id="GO:0009313">
    <property type="term" value="P:oligosaccharide catabolic process"/>
    <property type="evidence" value="ECO:0007669"/>
    <property type="project" value="TreeGrafter"/>
</dbReference>
<keyword evidence="6" id="KW-1185">Reference proteome</keyword>
<dbReference type="Gene3D" id="3.20.110.10">
    <property type="entry name" value="Glycoside hydrolase 38, N terminal domain"/>
    <property type="match status" value="1"/>
</dbReference>
<feature type="domain" description="Glycosyl hydrolases family 38 C-terminal" evidence="4">
    <location>
        <begin position="1132"/>
        <end position="1199"/>
    </location>
</feature>
<dbReference type="SUPFAM" id="SSF88713">
    <property type="entry name" value="Glycoside hydrolase/deacetylase"/>
    <property type="match status" value="1"/>
</dbReference>
<evidence type="ECO:0000259" key="4">
    <source>
        <dbReference type="Pfam" id="PF17677"/>
    </source>
</evidence>
<dbReference type="InterPro" id="IPR011682">
    <property type="entry name" value="Glyco_hydro_38_C"/>
</dbReference>
<feature type="domain" description="Glycoside hydrolase family 38 N-terminal" evidence="2">
    <location>
        <begin position="367"/>
        <end position="625"/>
    </location>
</feature>
<dbReference type="Pfam" id="PF01074">
    <property type="entry name" value="Glyco_hydro_38N"/>
    <property type="match status" value="1"/>
</dbReference>
<feature type="chain" id="PRO_5012251355" evidence="1">
    <location>
        <begin position="27"/>
        <end position="1204"/>
    </location>
</feature>
<dbReference type="GO" id="GO:0004559">
    <property type="term" value="F:alpha-mannosidase activity"/>
    <property type="evidence" value="ECO:0007669"/>
    <property type="project" value="InterPro"/>
</dbReference>
<evidence type="ECO:0000259" key="3">
    <source>
        <dbReference type="Pfam" id="PF07748"/>
    </source>
</evidence>
<feature type="domain" description="Glycosyl hydrolase family 38 C-terminal" evidence="3">
    <location>
        <begin position="846"/>
        <end position="1025"/>
    </location>
</feature>
<gene>
    <name evidence="5" type="ORF">SAMN03080594_10117</name>
</gene>
<dbReference type="Pfam" id="PF07748">
    <property type="entry name" value="Glyco_hydro_38C"/>
    <property type="match status" value="1"/>
</dbReference>
<name>A0A1M4SSX7_9FLAO</name>
<dbReference type="InterPro" id="IPR027291">
    <property type="entry name" value="Glyco_hydro_38_N_sf"/>
</dbReference>
<proteinExistence type="predicted"/>
<dbReference type="GO" id="GO:0030246">
    <property type="term" value="F:carbohydrate binding"/>
    <property type="evidence" value="ECO:0007669"/>
    <property type="project" value="InterPro"/>
</dbReference>
<dbReference type="EMBL" id="FQUX01000001">
    <property type="protein sequence ID" value="SHE35291.1"/>
    <property type="molecule type" value="Genomic_DNA"/>
</dbReference>
<dbReference type="SUPFAM" id="SSF74650">
    <property type="entry name" value="Galactose mutarotase-like"/>
    <property type="match status" value="1"/>
</dbReference>